<gene>
    <name evidence="2" type="ORF">A4U43_C04F18190</name>
</gene>
<evidence type="ECO:0000313" key="2">
    <source>
        <dbReference type="EMBL" id="ONK72328.1"/>
    </source>
</evidence>
<feature type="compositionally biased region" description="Basic and acidic residues" evidence="1">
    <location>
        <begin position="13"/>
        <end position="24"/>
    </location>
</feature>
<accession>A0A5P1F1U1</accession>
<reference evidence="3" key="1">
    <citation type="journal article" date="2017" name="Nat. Commun.">
        <title>The asparagus genome sheds light on the origin and evolution of a young Y chromosome.</title>
        <authorList>
            <person name="Harkess A."/>
            <person name="Zhou J."/>
            <person name="Xu C."/>
            <person name="Bowers J.E."/>
            <person name="Van der Hulst R."/>
            <person name="Ayyampalayam S."/>
            <person name="Mercati F."/>
            <person name="Riccardi P."/>
            <person name="McKain M.R."/>
            <person name="Kakrana A."/>
            <person name="Tang H."/>
            <person name="Ray J."/>
            <person name="Groenendijk J."/>
            <person name="Arikit S."/>
            <person name="Mathioni S.M."/>
            <person name="Nakano M."/>
            <person name="Shan H."/>
            <person name="Telgmann-Rauber A."/>
            <person name="Kanno A."/>
            <person name="Yue Z."/>
            <person name="Chen H."/>
            <person name="Li W."/>
            <person name="Chen Y."/>
            <person name="Xu X."/>
            <person name="Zhang Y."/>
            <person name="Luo S."/>
            <person name="Chen H."/>
            <person name="Gao J."/>
            <person name="Mao Z."/>
            <person name="Pires J.C."/>
            <person name="Luo M."/>
            <person name="Kudrna D."/>
            <person name="Wing R.A."/>
            <person name="Meyers B.C."/>
            <person name="Yi K."/>
            <person name="Kong H."/>
            <person name="Lavrijsen P."/>
            <person name="Sunseri F."/>
            <person name="Falavigna A."/>
            <person name="Ye Y."/>
            <person name="Leebens-Mack J.H."/>
            <person name="Chen G."/>
        </authorList>
    </citation>
    <scope>NUCLEOTIDE SEQUENCE [LARGE SCALE GENOMIC DNA]</scope>
    <source>
        <strain evidence="3">cv. DH0086</strain>
    </source>
</reference>
<dbReference type="AlphaFoldDB" id="A0A5P1F1U1"/>
<feature type="region of interest" description="Disordered" evidence="1">
    <location>
        <begin position="47"/>
        <end position="135"/>
    </location>
</feature>
<proteinExistence type="predicted"/>
<evidence type="ECO:0000256" key="1">
    <source>
        <dbReference type="SAM" id="MobiDB-lite"/>
    </source>
</evidence>
<keyword evidence="3" id="KW-1185">Reference proteome</keyword>
<sequence length="135" mass="15339">MTELSETKKRKRETGAPERSEIERGIVEIRDLSHEREAELISIRTWSPETVSGSRRHKNNKDRLEKELGGGGGGERIDGRRRGRVRGAVEQEAGEVGAWKEKPKSKAEAESRASGPRRERRRGRRRSDGARARSR</sequence>
<name>A0A5P1F1U1_ASPOF</name>
<feature type="compositionally biased region" description="Basic and acidic residues" evidence="1">
    <location>
        <begin position="126"/>
        <end position="135"/>
    </location>
</feature>
<dbReference type="EMBL" id="CM007384">
    <property type="protein sequence ID" value="ONK72328.1"/>
    <property type="molecule type" value="Genomic_DNA"/>
</dbReference>
<feature type="compositionally biased region" description="Basic and acidic residues" evidence="1">
    <location>
        <begin position="98"/>
        <end position="111"/>
    </location>
</feature>
<dbReference type="Gramene" id="ONK72328">
    <property type="protein sequence ID" value="ONK72328"/>
    <property type="gene ID" value="A4U43_C04F18190"/>
</dbReference>
<dbReference type="Proteomes" id="UP000243459">
    <property type="component" value="Chromosome 4"/>
</dbReference>
<feature type="region of interest" description="Disordered" evidence="1">
    <location>
        <begin position="1"/>
        <end position="24"/>
    </location>
</feature>
<organism evidence="2 3">
    <name type="scientific">Asparagus officinalis</name>
    <name type="common">Garden asparagus</name>
    <dbReference type="NCBI Taxonomy" id="4686"/>
    <lineage>
        <taxon>Eukaryota</taxon>
        <taxon>Viridiplantae</taxon>
        <taxon>Streptophyta</taxon>
        <taxon>Embryophyta</taxon>
        <taxon>Tracheophyta</taxon>
        <taxon>Spermatophyta</taxon>
        <taxon>Magnoliopsida</taxon>
        <taxon>Liliopsida</taxon>
        <taxon>Asparagales</taxon>
        <taxon>Asparagaceae</taxon>
        <taxon>Asparagoideae</taxon>
        <taxon>Asparagus</taxon>
    </lineage>
</organism>
<evidence type="ECO:0000313" key="3">
    <source>
        <dbReference type="Proteomes" id="UP000243459"/>
    </source>
</evidence>
<protein>
    <submittedName>
        <fullName evidence="2">Uncharacterized protein</fullName>
    </submittedName>
</protein>